<evidence type="ECO:0000313" key="3">
    <source>
        <dbReference type="Proteomes" id="UP000005551"/>
    </source>
</evidence>
<accession>I5C9T4</accession>
<protein>
    <submittedName>
        <fullName evidence="2">Filamentous hemagglutinin outer membrane protein</fullName>
    </submittedName>
</protein>
<dbReference type="InterPro" id="IPR028974">
    <property type="entry name" value="TSP_type-3_rpt"/>
</dbReference>
<sequence>MRIAPRLEEGQRFVLLSLDEGITAVNPENPEELLLLGAGQALAEVQVFEGERLLRTLPISFRIAPATLSIIVEEGQFKFEGEADPVFTFFAEGFIAPDTEAILSGALERAPGEAPGRYLISQGSLTAGPNYAIAFTAAEFEIREVEEVVEPAPDPIEKIRDFIAGTGDAPTQADYAALDHVLNADQVVILNAYLLIVGSPSISEAELAEFVAELLAFRDTDGDEVPDIVEIIQGTDPLDPADYLDSDGDLVPDFVENLQGTDPKDAQDFLDTNGDGVPDYVRVRSVLTLMDLEPYSWIGVAPSMQASSLRRSWPPLVMAVYFLLRCAGRCKPSILFSRAAPYFQVIWNCRAGSLMPMHWWPLRRSSFWQSLLLVV</sequence>
<keyword evidence="3" id="KW-1185">Reference proteome</keyword>
<dbReference type="SUPFAM" id="SSF103647">
    <property type="entry name" value="TSP type-3 repeat"/>
    <property type="match status" value="1"/>
</dbReference>
<organism evidence="2 3">
    <name type="scientific">Nitritalea halalkaliphila LW7</name>
    <dbReference type="NCBI Taxonomy" id="1189621"/>
    <lineage>
        <taxon>Bacteria</taxon>
        <taxon>Pseudomonadati</taxon>
        <taxon>Bacteroidota</taxon>
        <taxon>Cytophagia</taxon>
        <taxon>Cytophagales</taxon>
        <taxon>Cyclobacteriaceae</taxon>
        <taxon>Nitritalea</taxon>
    </lineage>
</organism>
<dbReference type="InterPro" id="IPR041286">
    <property type="entry name" value="MBG_2"/>
</dbReference>
<dbReference type="GO" id="GO:0005509">
    <property type="term" value="F:calcium ion binding"/>
    <property type="evidence" value="ECO:0007669"/>
    <property type="project" value="InterPro"/>
</dbReference>
<gene>
    <name evidence="2" type="ORF">A3SI_02481</name>
</gene>
<dbReference type="Pfam" id="PF18676">
    <property type="entry name" value="MBG_2"/>
    <property type="match status" value="1"/>
</dbReference>
<dbReference type="STRING" id="1189621.A3SI_02481"/>
<comment type="caution">
    <text evidence="2">The sequence shown here is derived from an EMBL/GenBank/DDBJ whole genome shotgun (WGS) entry which is preliminary data.</text>
</comment>
<evidence type="ECO:0000313" key="2">
    <source>
        <dbReference type="EMBL" id="EIM78586.1"/>
    </source>
</evidence>
<feature type="domain" description="MBG" evidence="1">
    <location>
        <begin position="74"/>
        <end position="140"/>
    </location>
</feature>
<evidence type="ECO:0000259" key="1">
    <source>
        <dbReference type="Pfam" id="PF18676"/>
    </source>
</evidence>
<name>I5C9T4_9BACT</name>
<proteinExistence type="predicted"/>
<dbReference type="AlphaFoldDB" id="I5C9T4"/>
<dbReference type="EMBL" id="AJYA01000003">
    <property type="protein sequence ID" value="EIM78586.1"/>
    <property type="molecule type" value="Genomic_DNA"/>
</dbReference>
<reference evidence="2 3" key="1">
    <citation type="submission" date="2012-05" db="EMBL/GenBank/DDBJ databases">
        <title>Genome sequence of Nitritalea halalkaliphila LW7.</title>
        <authorList>
            <person name="Jangir P.K."/>
            <person name="Singh A."/>
            <person name="Shivaji S."/>
            <person name="Sharma R."/>
        </authorList>
    </citation>
    <scope>NUCLEOTIDE SEQUENCE [LARGE SCALE GENOMIC DNA]</scope>
    <source>
        <strain evidence="2 3">LW7</strain>
    </source>
</reference>
<dbReference type="Proteomes" id="UP000005551">
    <property type="component" value="Unassembled WGS sequence"/>
</dbReference>